<comment type="caution">
    <text evidence="1">The sequence shown here is derived from an EMBL/GenBank/DDBJ whole genome shotgun (WGS) entry which is preliminary data.</text>
</comment>
<name>A0A9P7VF69_9AGAR</name>
<accession>A0A9P7VF69</accession>
<reference evidence="1" key="1">
    <citation type="submission" date="2020-11" db="EMBL/GenBank/DDBJ databases">
        <title>Adaptations for nitrogen fixation in a non-lichenized fungal sporocarp promotes dispersal by wood-feeding termites.</title>
        <authorList>
            <consortium name="DOE Joint Genome Institute"/>
            <person name="Koch R.A."/>
            <person name="Yoon G."/>
            <person name="Arayal U."/>
            <person name="Lail K."/>
            <person name="Amirebrahimi M."/>
            <person name="Labutti K."/>
            <person name="Lipzen A."/>
            <person name="Riley R."/>
            <person name="Barry K."/>
            <person name="Henrissat B."/>
            <person name="Grigoriev I.V."/>
            <person name="Herr J.R."/>
            <person name="Aime M.C."/>
        </authorList>
    </citation>
    <scope>NUCLEOTIDE SEQUENCE</scope>
    <source>
        <strain evidence="1">MCA 3950</strain>
    </source>
</reference>
<dbReference type="OrthoDB" id="3006639at2759"/>
<sequence>MVVFCLNAFRHLGCCTRNRRGLIPPVNTNVRDILLESRIWCTTCSRMFRAQLFRSIMRNISSQCFIESTRVILMGYIEGTTLARLQDKCPSHDTPRYNPLPHKSYSEWLDIAKEPVSAPPSF</sequence>
<gene>
    <name evidence="1" type="ORF">BT62DRAFT_737111</name>
</gene>
<proteinExistence type="predicted"/>
<dbReference type="RefSeq" id="XP_043032935.1">
    <property type="nucleotide sequence ID" value="XM_043182087.1"/>
</dbReference>
<organism evidence="1 2">
    <name type="scientific">Guyanagaster necrorhizus</name>
    <dbReference type="NCBI Taxonomy" id="856835"/>
    <lineage>
        <taxon>Eukaryota</taxon>
        <taxon>Fungi</taxon>
        <taxon>Dikarya</taxon>
        <taxon>Basidiomycota</taxon>
        <taxon>Agaricomycotina</taxon>
        <taxon>Agaricomycetes</taxon>
        <taxon>Agaricomycetidae</taxon>
        <taxon>Agaricales</taxon>
        <taxon>Marasmiineae</taxon>
        <taxon>Physalacriaceae</taxon>
        <taxon>Guyanagaster</taxon>
    </lineage>
</organism>
<dbReference type="Proteomes" id="UP000812287">
    <property type="component" value="Unassembled WGS sequence"/>
</dbReference>
<dbReference type="GeneID" id="66104383"/>
<protein>
    <submittedName>
        <fullName evidence="1">Uncharacterized protein</fullName>
    </submittedName>
</protein>
<dbReference type="AlphaFoldDB" id="A0A9P7VF69"/>
<dbReference type="EMBL" id="MU250595">
    <property type="protein sequence ID" value="KAG7439435.1"/>
    <property type="molecule type" value="Genomic_DNA"/>
</dbReference>
<keyword evidence="2" id="KW-1185">Reference proteome</keyword>
<evidence type="ECO:0000313" key="2">
    <source>
        <dbReference type="Proteomes" id="UP000812287"/>
    </source>
</evidence>
<evidence type="ECO:0000313" key="1">
    <source>
        <dbReference type="EMBL" id="KAG7439435.1"/>
    </source>
</evidence>